<evidence type="ECO:0000313" key="3">
    <source>
        <dbReference type="Proteomes" id="UP001480595"/>
    </source>
</evidence>
<reference evidence="2 3" key="1">
    <citation type="submission" date="2023-01" db="EMBL/GenBank/DDBJ databases">
        <title>Analysis of 21 Apiospora genomes using comparative genomics revels a genus with tremendous synthesis potential of carbohydrate active enzymes and secondary metabolites.</title>
        <authorList>
            <person name="Sorensen T."/>
        </authorList>
    </citation>
    <scope>NUCLEOTIDE SEQUENCE [LARGE SCALE GENOMIC DNA]</scope>
    <source>
        <strain evidence="2 3">CBS 135458</strain>
    </source>
</reference>
<accession>A0ABR1VY83</accession>
<dbReference type="Proteomes" id="UP001480595">
    <property type="component" value="Unassembled WGS sequence"/>
</dbReference>
<feature type="region of interest" description="Disordered" evidence="1">
    <location>
        <begin position="49"/>
        <end position="71"/>
    </location>
</feature>
<dbReference type="GeneID" id="92087959"/>
<organism evidence="2 3">
    <name type="scientific">Apiospora phragmitis</name>
    <dbReference type="NCBI Taxonomy" id="2905665"/>
    <lineage>
        <taxon>Eukaryota</taxon>
        <taxon>Fungi</taxon>
        <taxon>Dikarya</taxon>
        <taxon>Ascomycota</taxon>
        <taxon>Pezizomycotina</taxon>
        <taxon>Sordariomycetes</taxon>
        <taxon>Xylariomycetidae</taxon>
        <taxon>Amphisphaeriales</taxon>
        <taxon>Apiosporaceae</taxon>
        <taxon>Apiospora</taxon>
    </lineage>
</organism>
<comment type="caution">
    <text evidence="2">The sequence shown here is derived from an EMBL/GenBank/DDBJ whole genome shotgun (WGS) entry which is preliminary data.</text>
</comment>
<name>A0ABR1VY83_9PEZI</name>
<sequence>MVALAITRASKINGAAGVDVPWEFFWQFMEASVAVLMGSLTVFRTLLSSKTGSSDERGRPVAAPPGGPWPHARPAYYVFSSLGRRKRRADAADLEATKNGGIPEVPGATMTGLRTFIRRHDRGTTYR</sequence>
<protein>
    <submittedName>
        <fullName evidence="2">Integral membrane protein</fullName>
    </submittedName>
</protein>
<evidence type="ECO:0000256" key="1">
    <source>
        <dbReference type="SAM" id="MobiDB-lite"/>
    </source>
</evidence>
<proteinExistence type="predicted"/>
<keyword evidence="3" id="KW-1185">Reference proteome</keyword>
<dbReference type="EMBL" id="JAQQWL010000004">
    <property type="protein sequence ID" value="KAK8076215.1"/>
    <property type="molecule type" value="Genomic_DNA"/>
</dbReference>
<dbReference type="RefSeq" id="XP_066719174.1">
    <property type="nucleotide sequence ID" value="XM_066854896.1"/>
</dbReference>
<evidence type="ECO:0000313" key="2">
    <source>
        <dbReference type="EMBL" id="KAK8076215.1"/>
    </source>
</evidence>
<gene>
    <name evidence="2" type="ORF">PG994_003487</name>
</gene>